<reference evidence="1" key="1">
    <citation type="submission" date="2020-07" db="EMBL/GenBank/DDBJ databases">
        <title>Huge and variable diversity of episymbiotic CPR bacteria and DPANN archaea in groundwater ecosystems.</title>
        <authorList>
            <person name="He C.Y."/>
            <person name="Keren R."/>
            <person name="Whittaker M."/>
            <person name="Farag I.F."/>
            <person name="Doudna J."/>
            <person name="Cate J.H.D."/>
            <person name="Banfield J.F."/>
        </authorList>
    </citation>
    <scope>NUCLEOTIDE SEQUENCE</scope>
    <source>
        <strain evidence="1">NC_groundwater_928_Pr1_S-0.2um_72_17</strain>
    </source>
</reference>
<name>A0A9D6LAB3_UNCEI</name>
<dbReference type="AlphaFoldDB" id="A0A9D6LAB3"/>
<accession>A0A9D6LAB3</accession>
<evidence type="ECO:0000313" key="1">
    <source>
        <dbReference type="EMBL" id="MBI3540480.1"/>
    </source>
</evidence>
<dbReference type="EMBL" id="JACQAY010000313">
    <property type="protein sequence ID" value="MBI3540480.1"/>
    <property type="molecule type" value="Genomic_DNA"/>
</dbReference>
<protein>
    <submittedName>
        <fullName evidence="1">Uncharacterized protein</fullName>
    </submittedName>
</protein>
<sequence length="104" mass="11625">AVEYISQPTYIREDYSTDPNAVLEYSTLDTLYLGYVGGANNMPIMTYYHGKLSQPVVFSGFNIWGWRRAECVALVDFVLQNLWGLTRQPGAVMTAQASARRAAP</sequence>
<proteinExistence type="predicted"/>
<gene>
    <name evidence="1" type="ORF">HY076_09430</name>
</gene>
<dbReference type="Proteomes" id="UP000807850">
    <property type="component" value="Unassembled WGS sequence"/>
</dbReference>
<evidence type="ECO:0000313" key="2">
    <source>
        <dbReference type="Proteomes" id="UP000807850"/>
    </source>
</evidence>
<organism evidence="1 2">
    <name type="scientific">Eiseniibacteriota bacterium</name>
    <dbReference type="NCBI Taxonomy" id="2212470"/>
    <lineage>
        <taxon>Bacteria</taxon>
        <taxon>Candidatus Eiseniibacteriota</taxon>
    </lineage>
</organism>
<comment type="caution">
    <text evidence="1">The sequence shown here is derived from an EMBL/GenBank/DDBJ whole genome shotgun (WGS) entry which is preliminary data.</text>
</comment>
<feature type="non-terminal residue" evidence="1">
    <location>
        <position position="1"/>
    </location>
</feature>